<sequence length="401" mass="45288">MTGGKAKLLCSFGGDFVSQQGKALYVGGKTRLVSIDRTASFRSLLEKMSELCDADPSDVDVRFQLTDGSLDSRLVSIESDDDVRNMMDEFDGNRKIPIFLFIDKTENSDDDDDDDDSEAAAGVNAVDDAMPVHDIRPEETIREMAMARGEGLGCQNGLSTSGTYPKRDYVRHPSMGPSMSGELFRRDSQSLVVGQEYEDVQTFRNALTSAAIAANFELHMIRSDQRRVTARCAAVGCTWRVHASKLPHVSTFRIRTLIPEHTCERSDDAGHRQATAKWIANCIRDRLRHNRNYKPREILNDIHREYGVLITYKRAFLGREKALEELGAEPGGHMINEENNYDPAVDSNQLEVHRWGEIHDPPRKKRPYGEPREPKEVRPLHCTRCNQIGHNRRTCTVSRPV</sequence>
<reference evidence="2" key="1">
    <citation type="submission" date="2021-03" db="EMBL/GenBank/DDBJ databases">
        <authorList>
            <person name="Li Z."/>
            <person name="Yang C."/>
        </authorList>
    </citation>
    <scope>NUCLEOTIDE SEQUENCE</scope>
    <source>
        <strain evidence="2">Dzin_1.0</strain>
        <tissue evidence="2">Leaf</tissue>
    </source>
</reference>
<dbReference type="SUPFAM" id="SSF54277">
    <property type="entry name" value="CAD &amp; PB1 domains"/>
    <property type="match status" value="1"/>
</dbReference>
<proteinExistence type="predicted"/>
<evidence type="ECO:0000313" key="3">
    <source>
        <dbReference type="Proteomes" id="UP001085076"/>
    </source>
</evidence>
<protein>
    <recommendedName>
        <fullName evidence="1">PB1 domain-containing protein</fullName>
    </recommendedName>
</protein>
<name>A0A9D5HKP2_9LILI</name>
<evidence type="ECO:0000313" key="2">
    <source>
        <dbReference type="EMBL" id="KAJ0980175.1"/>
    </source>
</evidence>
<dbReference type="PANTHER" id="PTHR31066">
    <property type="entry name" value="OS05G0427100 PROTEIN-RELATED"/>
    <property type="match status" value="1"/>
</dbReference>
<dbReference type="Pfam" id="PF00564">
    <property type="entry name" value="PB1"/>
    <property type="match status" value="1"/>
</dbReference>
<evidence type="ECO:0000259" key="1">
    <source>
        <dbReference type="SMART" id="SM00666"/>
    </source>
</evidence>
<dbReference type="InterPro" id="IPR053198">
    <property type="entry name" value="Gynoecium_Dev_Regulator"/>
</dbReference>
<dbReference type="InterPro" id="IPR004332">
    <property type="entry name" value="Transposase_MuDR"/>
</dbReference>
<organism evidence="2 3">
    <name type="scientific">Dioscorea zingiberensis</name>
    <dbReference type="NCBI Taxonomy" id="325984"/>
    <lineage>
        <taxon>Eukaryota</taxon>
        <taxon>Viridiplantae</taxon>
        <taxon>Streptophyta</taxon>
        <taxon>Embryophyta</taxon>
        <taxon>Tracheophyta</taxon>
        <taxon>Spermatophyta</taxon>
        <taxon>Magnoliopsida</taxon>
        <taxon>Liliopsida</taxon>
        <taxon>Dioscoreales</taxon>
        <taxon>Dioscoreaceae</taxon>
        <taxon>Dioscorea</taxon>
    </lineage>
</organism>
<dbReference type="OrthoDB" id="1904319at2759"/>
<gene>
    <name evidence="2" type="ORF">J5N97_008430</name>
</gene>
<comment type="caution">
    <text evidence="2">The sequence shown here is derived from an EMBL/GenBank/DDBJ whole genome shotgun (WGS) entry which is preliminary data.</text>
</comment>
<keyword evidence="3" id="KW-1185">Reference proteome</keyword>
<accession>A0A9D5HKP2</accession>
<dbReference type="Proteomes" id="UP001085076">
    <property type="component" value="Miscellaneous, Linkage group lg02"/>
</dbReference>
<dbReference type="EMBL" id="JAGGNH010000002">
    <property type="protein sequence ID" value="KAJ0980175.1"/>
    <property type="molecule type" value="Genomic_DNA"/>
</dbReference>
<dbReference type="AlphaFoldDB" id="A0A9D5HKP2"/>
<dbReference type="PANTHER" id="PTHR31066:SF97">
    <property type="entry name" value="OS03G0401100 PROTEIN"/>
    <property type="match status" value="1"/>
</dbReference>
<dbReference type="Pfam" id="PF03108">
    <property type="entry name" value="DBD_Tnp_Mut"/>
    <property type="match status" value="1"/>
</dbReference>
<dbReference type="InterPro" id="IPR000270">
    <property type="entry name" value="PB1_dom"/>
</dbReference>
<reference evidence="2" key="2">
    <citation type="journal article" date="2022" name="Hortic Res">
        <title>The genome of Dioscorea zingiberensis sheds light on the biosynthesis, origin and evolution of the medicinally important diosgenin saponins.</title>
        <authorList>
            <person name="Li Y."/>
            <person name="Tan C."/>
            <person name="Li Z."/>
            <person name="Guo J."/>
            <person name="Li S."/>
            <person name="Chen X."/>
            <person name="Wang C."/>
            <person name="Dai X."/>
            <person name="Yang H."/>
            <person name="Song W."/>
            <person name="Hou L."/>
            <person name="Xu J."/>
            <person name="Tong Z."/>
            <person name="Xu A."/>
            <person name="Yuan X."/>
            <person name="Wang W."/>
            <person name="Yang Q."/>
            <person name="Chen L."/>
            <person name="Sun Z."/>
            <person name="Wang K."/>
            <person name="Pan B."/>
            <person name="Chen J."/>
            <person name="Bao Y."/>
            <person name="Liu F."/>
            <person name="Qi X."/>
            <person name="Gang D.R."/>
            <person name="Wen J."/>
            <person name="Li J."/>
        </authorList>
    </citation>
    <scope>NUCLEOTIDE SEQUENCE</scope>
    <source>
        <strain evidence="2">Dzin_1.0</strain>
    </source>
</reference>
<feature type="domain" description="PB1" evidence="1">
    <location>
        <begin position="18"/>
        <end position="103"/>
    </location>
</feature>
<dbReference type="Gene3D" id="3.10.20.90">
    <property type="entry name" value="Phosphatidylinositol 3-kinase Catalytic Subunit, Chain A, domain 1"/>
    <property type="match status" value="1"/>
</dbReference>
<dbReference type="SMART" id="SM00666">
    <property type="entry name" value="PB1"/>
    <property type="match status" value="1"/>
</dbReference>